<gene>
    <name evidence="2" type="ORF">MHI_LOCUS978413</name>
</gene>
<dbReference type="Proteomes" id="UP000752696">
    <property type="component" value="Unassembled WGS sequence"/>
</dbReference>
<keyword evidence="3" id="KW-1185">Reference proteome</keyword>
<evidence type="ECO:0000313" key="2">
    <source>
        <dbReference type="EMBL" id="CAD1481050.1"/>
    </source>
</evidence>
<evidence type="ECO:0000313" key="3">
    <source>
        <dbReference type="Proteomes" id="UP000752696"/>
    </source>
</evidence>
<sequence>MASQHSVLLIRRVHGMTAIRIVRGYRTISGAVAKFLAEFPSREVYVGTRGLGNGGGAAVVKMHAQQKLLARWRSSGDRGNDGTAKCEHGVPAARVGDAE</sequence>
<name>A0A6V7HK98_9HYME</name>
<accession>A0A6V7HK98</accession>
<evidence type="ECO:0000256" key="1">
    <source>
        <dbReference type="SAM" id="MobiDB-lite"/>
    </source>
</evidence>
<organism evidence="2 3">
    <name type="scientific">Heterotrigona itama</name>
    <dbReference type="NCBI Taxonomy" id="395501"/>
    <lineage>
        <taxon>Eukaryota</taxon>
        <taxon>Metazoa</taxon>
        <taxon>Ecdysozoa</taxon>
        <taxon>Arthropoda</taxon>
        <taxon>Hexapoda</taxon>
        <taxon>Insecta</taxon>
        <taxon>Pterygota</taxon>
        <taxon>Neoptera</taxon>
        <taxon>Endopterygota</taxon>
        <taxon>Hymenoptera</taxon>
        <taxon>Apocrita</taxon>
        <taxon>Aculeata</taxon>
        <taxon>Apoidea</taxon>
        <taxon>Anthophila</taxon>
        <taxon>Apidae</taxon>
        <taxon>Heterotrigona</taxon>
    </lineage>
</organism>
<dbReference type="EMBL" id="CAJDYZ010013367">
    <property type="protein sequence ID" value="CAD1481050.1"/>
    <property type="molecule type" value="Genomic_DNA"/>
</dbReference>
<feature type="compositionally biased region" description="Basic and acidic residues" evidence="1">
    <location>
        <begin position="74"/>
        <end position="88"/>
    </location>
</feature>
<dbReference type="OrthoDB" id="7616265at2759"/>
<comment type="caution">
    <text evidence="2">The sequence shown here is derived from an EMBL/GenBank/DDBJ whole genome shotgun (WGS) entry which is preliminary data.</text>
</comment>
<feature type="region of interest" description="Disordered" evidence="1">
    <location>
        <begin position="74"/>
        <end position="99"/>
    </location>
</feature>
<reference evidence="2" key="1">
    <citation type="submission" date="2020-07" db="EMBL/GenBank/DDBJ databases">
        <authorList>
            <person name="Nazaruddin N."/>
        </authorList>
    </citation>
    <scope>NUCLEOTIDE SEQUENCE</scope>
</reference>
<dbReference type="AlphaFoldDB" id="A0A6V7HK98"/>
<protein>
    <submittedName>
        <fullName evidence="2">Uncharacterized protein</fullName>
    </submittedName>
</protein>
<proteinExistence type="predicted"/>